<gene>
    <name evidence="1" type="ORF">GCM10010831_08820</name>
</gene>
<sequence length="207" mass="23998">MILISFWADYTFAQHKTDFNRDEVTIRKNDNDVFELGYLDFRIISPTALGNHFLSEAYEQDAAGFELYMNIYKIYNFRIGFGLSRFGSSLTDASLAGNFEKVNYRSYYVQVSYVVYQTNLFETGLNLGYGINYFRQRTRDTRRGSYNTGELRAGIYGRYQFGKNLGLSFGANYLTTNKDIKSSNVGKDLFGRTHVIYPYIGLYINFE</sequence>
<proteinExistence type="predicted"/>
<dbReference type="Proteomes" id="UP000599688">
    <property type="component" value="Unassembled WGS sequence"/>
</dbReference>
<comment type="caution">
    <text evidence="1">The sequence shown here is derived from an EMBL/GenBank/DDBJ whole genome shotgun (WGS) entry which is preliminary data.</text>
</comment>
<accession>A0A917E6K7</accession>
<name>A0A917E6K7_9FLAO</name>
<organism evidence="1 2">
    <name type="scientific">Psychroflexus salis</name>
    <dbReference type="NCBI Taxonomy" id="1526574"/>
    <lineage>
        <taxon>Bacteria</taxon>
        <taxon>Pseudomonadati</taxon>
        <taxon>Bacteroidota</taxon>
        <taxon>Flavobacteriia</taxon>
        <taxon>Flavobacteriales</taxon>
        <taxon>Flavobacteriaceae</taxon>
        <taxon>Psychroflexus</taxon>
    </lineage>
</organism>
<evidence type="ECO:0000313" key="1">
    <source>
        <dbReference type="EMBL" id="GGE09516.1"/>
    </source>
</evidence>
<dbReference type="AlphaFoldDB" id="A0A917E6K7"/>
<protein>
    <submittedName>
        <fullName evidence="1">Uncharacterized protein</fullName>
    </submittedName>
</protein>
<keyword evidence="2" id="KW-1185">Reference proteome</keyword>
<evidence type="ECO:0000313" key="2">
    <source>
        <dbReference type="Proteomes" id="UP000599688"/>
    </source>
</evidence>
<reference evidence="1 2" key="1">
    <citation type="journal article" date="2014" name="Int. J. Syst. Evol. Microbiol.">
        <title>Complete genome sequence of Corynebacterium casei LMG S-19264T (=DSM 44701T), isolated from a smear-ripened cheese.</title>
        <authorList>
            <consortium name="US DOE Joint Genome Institute (JGI-PGF)"/>
            <person name="Walter F."/>
            <person name="Albersmeier A."/>
            <person name="Kalinowski J."/>
            <person name="Ruckert C."/>
        </authorList>
    </citation>
    <scope>NUCLEOTIDE SEQUENCE [LARGE SCALE GENOMIC DNA]</scope>
    <source>
        <strain evidence="1 2">CGMCC 1.12925</strain>
    </source>
</reference>
<dbReference type="EMBL" id="BMGL01000004">
    <property type="protein sequence ID" value="GGE09516.1"/>
    <property type="molecule type" value="Genomic_DNA"/>
</dbReference>